<dbReference type="AlphaFoldDB" id="A0A517MQ42"/>
<dbReference type="EMBL" id="CP036263">
    <property type="protein sequence ID" value="QDS97003.1"/>
    <property type="molecule type" value="Genomic_DNA"/>
</dbReference>
<proteinExistence type="predicted"/>
<dbReference type="RefSeq" id="WP_145057041.1">
    <property type="nucleotide sequence ID" value="NZ_CP036263.1"/>
</dbReference>
<accession>A0A517MQ42</accession>
<dbReference type="Proteomes" id="UP000319852">
    <property type="component" value="Chromosome"/>
</dbReference>
<organism evidence="1 2">
    <name type="scientific">Adhaeretor mobilis</name>
    <dbReference type="NCBI Taxonomy" id="1930276"/>
    <lineage>
        <taxon>Bacteria</taxon>
        <taxon>Pseudomonadati</taxon>
        <taxon>Planctomycetota</taxon>
        <taxon>Planctomycetia</taxon>
        <taxon>Pirellulales</taxon>
        <taxon>Lacipirellulaceae</taxon>
        <taxon>Adhaeretor</taxon>
    </lineage>
</organism>
<dbReference type="InterPro" id="IPR055876">
    <property type="entry name" value="DUF7453"/>
</dbReference>
<dbReference type="OrthoDB" id="272436at2"/>
<reference evidence="1 2" key="1">
    <citation type="submission" date="2019-02" db="EMBL/GenBank/DDBJ databases">
        <title>Deep-cultivation of Planctomycetes and their phenomic and genomic characterization uncovers novel biology.</title>
        <authorList>
            <person name="Wiegand S."/>
            <person name="Jogler M."/>
            <person name="Boedeker C."/>
            <person name="Pinto D."/>
            <person name="Vollmers J."/>
            <person name="Rivas-Marin E."/>
            <person name="Kohn T."/>
            <person name="Peeters S.H."/>
            <person name="Heuer A."/>
            <person name="Rast P."/>
            <person name="Oberbeckmann S."/>
            <person name="Bunk B."/>
            <person name="Jeske O."/>
            <person name="Meyerdierks A."/>
            <person name="Storesund J.E."/>
            <person name="Kallscheuer N."/>
            <person name="Luecker S."/>
            <person name="Lage O.M."/>
            <person name="Pohl T."/>
            <person name="Merkel B.J."/>
            <person name="Hornburger P."/>
            <person name="Mueller R.-W."/>
            <person name="Bruemmer F."/>
            <person name="Labrenz M."/>
            <person name="Spormann A.M."/>
            <person name="Op den Camp H."/>
            <person name="Overmann J."/>
            <person name="Amann R."/>
            <person name="Jetten M.S.M."/>
            <person name="Mascher T."/>
            <person name="Medema M.H."/>
            <person name="Devos D.P."/>
            <person name="Kaster A.-K."/>
            <person name="Ovreas L."/>
            <person name="Rohde M."/>
            <person name="Galperin M.Y."/>
            <person name="Jogler C."/>
        </authorList>
    </citation>
    <scope>NUCLEOTIDE SEQUENCE [LARGE SCALE GENOMIC DNA]</scope>
    <source>
        <strain evidence="1 2">HG15A2</strain>
    </source>
</reference>
<name>A0A517MQ42_9BACT</name>
<dbReference type="KEGG" id="amob:HG15A2_02620"/>
<dbReference type="NCBIfam" id="TIGR05002">
    <property type="entry name" value="NxxGxxAF_repeat"/>
    <property type="match status" value="7"/>
</dbReference>
<dbReference type="Pfam" id="PF24251">
    <property type="entry name" value="DUF7453"/>
    <property type="match status" value="3"/>
</dbReference>
<keyword evidence="2" id="KW-1185">Reference proteome</keyword>
<gene>
    <name evidence="1" type="ORF">HG15A2_02620</name>
</gene>
<evidence type="ECO:0000313" key="1">
    <source>
        <dbReference type="EMBL" id="QDS97003.1"/>
    </source>
</evidence>
<evidence type="ECO:0000313" key="2">
    <source>
        <dbReference type="Proteomes" id="UP000319852"/>
    </source>
</evidence>
<protein>
    <submittedName>
        <fullName evidence="1">Uncharacterized protein</fullName>
    </submittedName>
</protein>
<sequence length="544" mass="55906">MSKFFLPSTHLLLSARASVRIRDITFFAATVVGFVASLANANTPILVARFGEATPDGNGMYADFLPPVLSDDGAAAFLASLTGTTGNSNDDSGLFVGSGKTPVVQIAREGQPAPDANGELAGFLSPAINNTGQVAVRASLRRTSGGSSDDFAILRGDGSGPLALIAREGQPTLSGDGIFSRLFDPIINDLGEVAFFTQLGDTRGGFNDYAAVYRSNGSSGLIKIARTQDPAPGGQGNFAALGTPAFNNSNEAAFVGLLAGLSGSSNTENGIFRGDGDSPLEQIVRGGQQAPGNNGAFSSFSDIGLNESGQVAFLATLRDTVAGSSDNRGVFLGDGSAVPREIARSGKVIGDGNETLTGFVGLTTNNRSEVAFRAGLANTLLGNVSAIFLGNGSEPLTEIVRAGQLAPDGDGTFSTFSDPVLNDQGQVAFTASLANTAPNSGGSGIFLFDDELGLIQVAREREPFIEGEIISFQFSQTEASSGLKRSGLNQISQLALLVSNTGGPGGIAVISEIIVPEPTTISICIAAGLGLLTTRHRRYPKNRA</sequence>